<keyword evidence="4" id="KW-0337">GPI-anchor biosynthesis</keyword>
<dbReference type="SUPFAM" id="SSF53649">
    <property type="entry name" value="Alkaline phosphatase-like"/>
    <property type="match status" value="1"/>
</dbReference>
<keyword evidence="9 10" id="KW-0472">Membrane</keyword>
<evidence type="ECO:0000256" key="4">
    <source>
        <dbReference type="ARBA" id="ARBA00022502"/>
    </source>
</evidence>
<evidence type="ECO:0000256" key="7">
    <source>
        <dbReference type="ARBA" id="ARBA00022824"/>
    </source>
</evidence>
<keyword evidence="5 11" id="KW-0808">Transferase</keyword>
<feature type="non-terminal residue" evidence="11">
    <location>
        <position position="393"/>
    </location>
</feature>
<dbReference type="GO" id="GO:0051267">
    <property type="term" value="F:CP2 mannose-ethanolamine phosphotransferase activity"/>
    <property type="evidence" value="ECO:0007669"/>
    <property type="project" value="TreeGrafter"/>
</dbReference>
<organism evidence="11 12">
    <name type="scientific">Stegodyphus mimosarum</name>
    <name type="common">African social velvet spider</name>
    <dbReference type="NCBI Taxonomy" id="407821"/>
    <lineage>
        <taxon>Eukaryota</taxon>
        <taxon>Metazoa</taxon>
        <taxon>Ecdysozoa</taxon>
        <taxon>Arthropoda</taxon>
        <taxon>Chelicerata</taxon>
        <taxon>Arachnida</taxon>
        <taxon>Araneae</taxon>
        <taxon>Araneomorphae</taxon>
        <taxon>Entelegynae</taxon>
        <taxon>Eresoidea</taxon>
        <taxon>Eresidae</taxon>
        <taxon>Stegodyphus</taxon>
    </lineage>
</organism>
<dbReference type="OrthoDB" id="272139at2759"/>
<feature type="transmembrane region" description="Helical" evidence="10">
    <location>
        <begin position="9"/>
        <end position="29"/>
    </location>
</feature>
<dbReference type="Gene3D" id="3.40.720.10">
    <property type="entry name" value="Alkaline Phosphatase, subunit A"/>
    <property type="match status" value="1"/>
</dbReference>
<dbReference type="InterPro" id="IPR017850">
    <property type="entry name" value="Alkaline_phosphatase_core_sf"/>
</dbReference>
<evidence type="ECO:0000256" key="6">
    <source>
        <dbReference type="ARBA" id="ARBA00022692"/>
    </source>
</evidence>
<protein>
    <submittedName>
        <fullName evidence="11">GPI ethanolamine phosphate transferase 2</fullName>
    </submittedName>
</protein>
<evidence type="ECO:0000256" key="9">
    <source>
        <dbReference type="ARBA" id="ARBA00023136"/>
    </source>
</evidence>
<keyword evidence="8 10" id="KW-1133">Transmembrane helix</keyword>
<evidence type="ECO:0000313" key="11">
    <source>
        <dbReference type="EMBL" id="KFM61990.1"/>
    </source>
</evidence>
<evidence type="ECO:0000256" key="10">
    <source>
        <dbReference type="SAM" id="Phobius"/>
    </source>
</evidence>
<evidence type="ECO:0000256" key="2">
    <source>
        <dbReference type="ARBA" id="ARBA00004687"/>
    </source>
</evidence>
<dbReference type="AlphaFoldDB" id="A0A087TA51"/>
<accession>A0A087TA51</accession>
<dbReference type="EMBL" id="KK114248">
    <property type="protein sequence ID" value="KFM61990.1"/>
    <property type="molecule type" value="Genomic_DNA"/>
</dbReference>
<keyword evidence="6 10" id="KW-0812">Transmembrane</keyword>
<dbReference type="PANTHER" id="PTHR23072:SF0">
    <property type="entry name" value="GPI ETHANOLAMINE PHOSPHATE TRANSFERASE 2"/>
    <property type="match status" value="1"/>
</dbReference>
<dbReference type="GO" id="GO:0006506">
    <property type="term" value="P:GPI anchor biosynthetic process"/>
    <property type="evidence" value="ECO:0007669"/>
    <property type="project" value="UniProtKB-UniPathway"/>
</dbReference>
<evidence type="ECO:0000256" key="5">
    <source>
        <dbReference type="ARBA" id="ARBA00022679"/>
    </source>
</evidence>
<dbReference type="PANTHER" id="PTHR23072">
    <property type="entry name" value="PHOSPHATIDYLINOSITOL GLYCAN-RELATED"/>
    <property type="match status" value="1"/>
</dbReference>
<dbReference type="InterPro" id="IPR039527">
    <property type="entry name" value="PIGG/GPI7"/>
</dbReference>
<dbReference type="GO" id="GO:0005789">
    <property type="term" value="C:endoplasmic reticulum membrane"/>
    <property type="evidence" value="ECO:0007669"/>
    <property type="project" value="UniProtKB-SubCell"/>
</dbReference>
<sequence length="393" mass="44501">MNFFRNRCTYLLFCFILYLVGFTLFLFGFTSTKVGKIQPVSKNFSLPNCFSVADENVCLYQEKAFKSLYSRHYEKFVLIIIDALRADFIPSVSLSSEHNVELPFTDSLIRNGSALSFINTVFSPTVTLPRIKTLVSGSVSNFMDVLINFNASKVYDDNFLLQATLHNLKAVFYGDDTWLKLFPGLFIRSEGIHSFFVSDFTEVDTNVTRHLTDELSKEDWNVMILHYLGVDHIGHAFGPNSEYLAPKLKEMDNVIKHIYEKLKHKSKIPSLVIICGDHGMTSSGSHGGVTKNELLTPLVFINTNCSKCLNPSTIKTVSQVDFAVTLSILMGIPIPVNSVGSIIPEVLHFSDLTPQQVLNAAFYNLLQLLKVYEHLFPSERNIHYEDIKNIIWQ</sequence>
<keyword evidence="7" id="KW-0256">Endoplasmic reticulum</keyword>
<evidence type="ECO:0000313" key="12">
    <source>
        <dbReference type="Proteomes" id="UP000054359"/>
    </source>
</evidence>
<proteinExistence type="inferred from homology"/>
<evidence type="ECO:0000256" key="1">
    <source>
        <dbReference type="ARBA" id="ARBA00004477"/>
    </source>
</evidence>
<comment type="similarity">
    <text evidence="3">Belongs to the PIGG/PIGN/PIGO family. PIGG subfamily.</text>
</comment>
<reference evidence="11 12" key="1">
    <citation type="submission" date="2013-11" db="EMBL/GenBank/DDBJ databases">
        <title>Genome sequencing of Stegodyphus mimosarum.</title>
        <authorList>
            <person name="Bechsgaard J."/>
        </authorList>
    </citation>
    <scope>NUCLEOTIDE SEQUENCE [LARGE SCALE GENOMIC DNA]</scope>
</reference>
<comment type="pathway">
    <text evidence="2">Glycolipid biosynthesis; glycosylphosphatidylinositol-anchor biosynthesis.</text>
</comment>
<dbReference type="CDD" id="cd16024">
    <property type="entry name" value="GPI_EPT_2"/>
    <property type="match status" value="1"/>
</dbReference>
<dbReference type="Proteomes" id="UP000054359">
    <property type="component" value="Unassembled WGS sequence"/>
</dbReference>
<gene>
    <name evidence="11" type="ORF">X975_01436</name>
</gene>
<dbReference type="InterPro" id="IPR002591">
    <property type="entry name" value="Phosphodiest/P_Trfase"/>
</dbReference>
<dbReference type="OMA" id="CTFRITS"/>
<keyword evidence="12" id="KW-1185">Reference proteome</keyword>
<dbReference type="Pfam" id="PF01663">
    <property type="entry name" value="Phosphodiest"/>
    <property type="match status" value="1"/>
</dbReference>
<name>A0A087TA51_STEMI</name>
<evidence type="ECO:0000256" key="3">
    <source>
        <dbReference type="ARBA" id="ARBA00005315"/>
    </source>
</evidence>
<comment type="subcellular location">
    <subcellularLocation>
        <location evidence="1">Endoplasmic reticulum membrane</location>
        <topology evidence="1">Multi-pass membrane protein</topology>
    </subcellularLocation>
</comment>
<dbReference type="UniPathway" id="UPA00196"/>
<dbReference type="STRING" id="407821.A0A087TA51"/>
<dbReference type="InterPro" id="IPR037674">
    <property type="entry name" value="PIG-G_N"/>
</dbReference>
<evidence type="ECO:0000256" key="8">
    <source>
        <dbReference type="ARBA" id="ARBA00022989"/>
    </source>
</evidence>